<evidence type="ECO:0000313" key="2">
    <source>
        <dbReference type="Proteomes" id="UP001336835"/>
    </source>
</evidence>
<organism evidence="1 2">
    <name type="scientific">Pedobacter albus</name>
    <dbReference type="NCBI Taxonomy" id="3113905"/>
    <lineage>
        <taxon>Bacteria</taxon>
        <taxon>Pseudomonadati</taxon>
        <taxon>Bacteroidota</taxon>
        <taxon>Sphingobacteriia</taxon>
        <taxon>Sphingobacteriales</taxon>
        <taxon>Sphingobacteriaceae</taxon>
        <taxon>Pedobacter</taxon>
    </lineage>
</organism>
<dbReference type="PROSITE" id="PS51257">
    <property type="entry name" value="PROKAR_LIPOPROTEIN"/>
    <property type="match status" value="1"/>
</dbReference>
<sequence length="204" mass="23144">MKIRTIPVLLYTLGLLACNASPKKEEPAAKEAPQSYTNATIGWTMAIPQGFKLVSQTKIKEREEKGKEALGKVYDGDMSTDSLQHLLNFQKNQLNLFGSTLEKYTEKHPGEYLKNNEQLKKLLYDTYTKQNVKIDTSSATENIQGHQFHVFKIKIYGPSGAPLMNQVLYGSLIKGYDFGVSINYDNETDKKLILDAFRQSKFEH</sequence>
<evidence type="ECO:0000313" key="1">
    <source>
        <dbReference type="EMBL" id="MEE1946327.1"/>
    </source>
</evidence>
<reference evidence="1 2" key="1">
    <citation type="submission" date="2024-01" db="EMBL/GenBank/DDBJ databases">
        <title>Pedobacter sp. nov., isolated from fresh soil.</title>
        <authorList>
            <person name="Le N.T.T."/>
        </authorList>
    </citation>
    <scope>NUCLEOTIDE SEQUENCE [LARGE SCALE GENOMIC DNA]</scope>
    <source>
        <strain evidence="1 2">KR3-3</strain>
    </source>
</reference>
<name>A0ABU7IAD9_9SPHI</name>
<dbReference type="EMBL" id="JAZDQT010000002">
    <property type="protein sequence ID" value="MEE1946327.1"/>
    <property type="molecule type" value="Genomic_DNA"/>
</dbReference>
<proteinExistence type="predicted"/>
<keyword evidence="2" id="KW-1185">Reference proteome</keyword>
<dbReference type="Proteomes" id="UP001336835">
    <property type="component" value="Unassembled WGS sequence"/>
</dbReference>
<protein>
    <recommendedName>
        <fullName evidence="3">Lipoprotein</fullName>
    </recommendedName>
</protein>
<comment type="caution">
    <text evidence="1">The sequence shown here is derived from an EMBL/GenBank/DDBJ whole genome shotgun (WGS) entry which is preliminary data.</text>
</comment>
<evidence type="ECO:0008006" key="3">
    <source>
        <dbReference type="Google" id="ProtNLM"/>
    </source>
</evidence>
<accession>A0ABU7IAD9</accession>
<dbReference type="RefSeq" id="WP_330108629.1">
    <property type="nucleotide sequence ID" value="NZ_JAZDQT010000002.1"/>
</dbReference>
<gene>
    <name evidence="1" type="ORF">VRU48_14475</name>
</gene>